<dbReference type="RefSeq" id="WP_213237337.1">
    <property type="nucleotide sequence ID" value="NZ_JAHBCL010000020.1"/>
</dbReference>
<sequence length="116" mass="13831">MNYRQRGAKGETLGIAYLEACGFEFVDRNIYIGGAELDLVMKKADSYYLIEVKYRQSLRYGKPIEAMTYQKCQHFKRACIAYMRSIENFKHYHYSFLGILKTDDGYTYHWIEDFFN</sequence>
<dbReference type="PANTHER" id="PTHR34039:SF1">
    <property type="entry name" value="UPF0102 PROTEIN YRAN"/>
    <property type="match status" value="1"/>
</dbReference>
<dbReference type="Gene3D" id="3.40.1350.10">
    <property type="match status" value="1"/>
</dbReference>
<reference evidence="2 3" key="1">
    <citation type="submission" date="2021-05" db="EMBL/GenBank/DDBJ databases">
        <title>Fusibacter ferrireducens sp. nov., an anaerobic, sulfur- and Fe-reducing bacterium isolated from the mangrove sediment.</title>
        <authorList>
            <person name="Qiu D."/>
        </authorList>
    </citation>
    <scope>NUCLEOTIDE SEQUENCE [LARGE SCALE GENOMIC DNA]</scope>
    <source>
        <strain evidence="2 3">DSM 12116</strain>
    </source>
</reference>
<dbReference type="Pfam" id="PF02021">
    <property type="entry name" value="UPF0102"/>
    <property type="match status" value="1"/>
</dbReference>
<evidence type="ECO:0000313" key="2">
    <source>
        <dbReference type="EMBL" id="MBS7527478.1"/>
    </source>
</evidence>
<accession>A0ABS5PQZ7</accession>
<proteinExistence type="inferred from homology"/>
<comment type="similarity">
    <text evidence="1">Belongs to the UPF0102 family.</text>
</comment>
<dbReference type="SUPFAM" id="SSF52980">
    <property type="entry name" value="Restriction endonuclease-like"/>
    <property type="match status" value="1"/>
</dbReference>
<dbReference type="Proteomes" id="UP000746471">
    <property type="component" value="Unassembled WGS sequence"/>
</dbReference>
<dbReference type="InterPro" id="IPR011856">
    <property type="entry name" value="tRNA_endonuc-like_dom_sf"/>
</dbReference>
<name>A0ABS5PQZ7_9FIRM</name>
<evidence type="ECO:0000313" key="3">
    <source>
        <dbReference type="Proteomes" id="UP000746471"/>
    </source>
</evidence>
<dbReference type="PANTHER" id="PTHR34039">
    <property type="entry name" value="UPF0102 PROTEIN YRAN"/>
    <property type="match status" value="1"/>
</dbReference>
<gene>
    <name evidence="2" type="ORF">KHM83_12405</name>
</gene>
<keyword evidence="3" id="KW-1185">Reference proteome</keyword>
<dbReference type="InterPro" id="IPR003509">
    <property type="entry name" value="UPF0102_YraN-like"/>
</dbReference>
<dbReference type="EMBL" id="JAHBCL010000020">
    <property type="protein sequence ID" value="MBS7527478.1"/>
    <property type="molecule type" value="Genomic_DNA"/>
</dbReference>
<protein>
    <submittedName>
        <fullName evidence="2">YraN family protein</fullName>
    </submittedName>
</protein>
<organism evidence="2 3">
    <name type="scientific">Fusibacter paucivorans</name>
    <dbReference type="NCBI Taxonomy" id="76009"/>
    <lineage>
        <taxon>Bacteria</taxon>
        <taxon>Bacillati</taxon>
        <taxon>Bacillota</taxon>
        <taxon>Clostridia</taxon>
        <taxon>Eubacteriales</taxon>
        <taxon>Eubacteriales Family XII. Incertae Sedis</taxon>
        <taxon>Fusibacter</taxon>
    </lineage>
</organism>
<evidence type="ECO:0000256" key="1">
    <source>
        <dbReference type="ARBA" id="ARBA00006738"/>
    </source>
</evidence>
<comment type="caution">
    <text evidence="2">The sequence shown here is derived from an EMBL/GenBank/DDBJ whole genome shotgun (WGS) entry which is preliminary data.</text>
</comment>
<dbReference type="InterPro" id="IPR011335">
    <property type="entry name" value="Restrct_endonuc-II-like"/>
</dbReference>